<dbReference type="Gene3D" id="3.30.710.10">
    <property type="entry name" value="Potassium Channel Kv1.1, Chain A"/>
    <property type="match status" value="1"/>
</dbReference>
<dbReference type="OMA" id="VSCDRIH"/>
<protein>
    <submittedName>
        <fullName evidence="3">BTB/POZ domain-containing protein 2</fullName>
    </submittedName>
</protein>
<feature type="domain" description="BTB" evidence="2">
    <location>
        <begin position="55"/>
        <end position="118"/>
    </location>
</feature>
<gene>
    <name evidence="3" type="ORF">Fcan01_04495</name>
</gene>
<dbReference type="AlphaFoldDB" id="A0A226ERI8"/>
<dbReference type="PANTHER" id="PTHR45774:SF3">
    <property type="entry name" value="BTB (POZ) DOMAIN-CONTAINING 2B-RELATED"/>
    <property type="match status" value="1"/>
</dbReference>
<dbReference type="EMBL" id="LNIX01000002">
    <property type="protein sequence ID" value="OXA60243.1"/>
    <property type="molecule type" value="Genomic_DNA"/>
</dbReference>
<dbReference type="PROSITE" id="PS50097">
    <property type="entry name" value="BTB"/>
    <property type="match status" value="1"/>
</dbReference>
<dbReference type="SMART" id="SM00225">
    <property type="entry name" value="BTB"/>
    <property type="match status" value="1"/>
</dbReference>
<dbReference type="Gene3D" id="1.25.40.420">
    <property type="match status" value="1"/>
</dbReference>
<evidence type="ECO:0000313" key="4">
    <source>
        <dbReference type="Proteomes" id="UP000198287"/>
    </source>
</evidence>
<proteinExistence type="predicted"/>
<evidence type="ECO:0000259" key="2">
    <source>
        <dbReference type="PROSITE" id="PS50097"/>
    </source>
</evidence>
<dbReference type="PANTHER" id="PTHR45774">
    <property type="entry name" value="BTB/POZ DOMAIN-CONTAINING"/>
    <property type="match status" value="1"/>
</dbReference>
<comment type="caution">
    <text evidence="3">The sequence shown here is derived from an EMBL/GenBank/DDBJ whole genome shotgun (WGS) entry which is preliminary data.</text>
</comment>
<name>A0A226ERI8_FOLCA</name>
<dbReference type="InterPro" id="IPR011333">
    <property type="entry name" value="SKP1/BTB/POZ_sf"/>
</dbReference>
<dbReference type="OrthoDB" id="45365at2759"/>
<feature type="region of interest" description="Disordered" evidence="1">
    <location>
        <begin position="312"/>
        <end position="387"/>
    </location>
</feature>
<dbReference type="Pfam" id="PF07707">
    <property type="entry name" value="BACK"/>
    <property type="match status" value="1"/>
</dbReference>
<reference evidence="3 4" key="1">
    <citation type="submission" date="2015-12" db="EMBL/GenBank/DDBJ databases">
        <title>The genome of Folsomia candida.</title>
        <authorList>
            <person name="Faddeeva A."/>
            <person name="Derks M.F."/>
            <person name="Anvar Y."/>
            <person name="Smit S."/>
            <person name="Van Straalen N."/>
            <person name="Roelofs D."/>
        </authorList>
    </citation>
    <scope>NUCLEOTIDE SEQUENCE [LARGE SCALE GENOMIC DNA]</scope>
    <source>
        <strain evidence="3 4">VU population</strain>
        <tissue evidence="3">Whole body</tissue>
    </source>
</reference>
<sequence>MASGGNYVAEVTGGLAELGLASGLQENERTQETDYTWDKGHKFRMENLLDTGFLSDIVLEVGHQKRPMKAHRLILQAGSPEMYKKINKLEKGEDVVLSIPNVDYDSFILFLKFLYTGETGSALEGLTFLPLLQIATTFGVTTLINICANKAERSLSEENAIPIYQQAMQCGQKELINSSLNFICQHAWKIVESEGFVDLRQECLYELLTKDDLQVESELQLFQAVLRWANAECERGGLEPGNWDNIRVALSKVIGLIRFPVMDQAEFTLNVALNNILGLEELVKILLYFTVPPNQREKIPPGRFISTPRQYYKGSKPSHSDNFQKSSARKVSFEQQEFTRSPSDEWDRPVLVENHPSPSLEVLYKPPPADDKTSKKPGKKGVRLFDL</sequence>
<dbReference type="InterPro" id="IPR000210">
    <property type="entry name" value="BTB/POZ_dom"/>
</dbReference>
<evidence type="ECO:0000256" key="1">
    <source>
        <dbReference type="SAM" id="MobiDB-lite"/>
    </source>
</evidence>
<dbReference type="InterPro" id="IPR011705">
    <property type="entry name" value="BACK"/>
</dbReference>
<dbReference type="Proteomes" id="UP000198287">
    <property type="component" value="Unassembled WGS sequence"/>
</dbReference>
<keyword evidence="4" id="KW-1185">Reference proteome</keyword>
<feature type="compositionally biased region" description="Basic residues" evidence="1">
    <location>
        <begin position="375"/>
        <end position="387"/>
    </location>
</feature>
<dbReference type="Pfam" id="PF00651">
    <property type="entry name" value="BTB"/>
    <property type="match status" value="1"/>
</dbReference>
<evidence type="ECO:0000313" key="3">
    <source>
        <dbReference type="EMBL" id="OXA60243.1"/>
    </source>
</evidence>
<organism evidence="3 4">
    <name type="scientific">Folsomia candida</name>
    <name type="common">Springtail</name>
    <dbReference type="NCBI Taxonomy" id="158441"/>
    <lineage>
        <taxon>Eukaryota</taxon>
        <taxon>Metazoa</taxon>
        <taxon>Ecdysozoa</taxon>
        <taxon>Arthropoda</taxon>
        <taxon>Hexapoda</taxon>
        <taxon>Collembola</taxon>
        <taxon>Entomobryomorpha</taxon>
        <taxon>Isotomoidea</taxon>
        <taxon>Isotomidae</taxon>
        <taxon>Proisotominae</taxon>
        <taxon>Folsomia</taxon>
    </lineage>
</organism>
<dbReference type="SUPFAM" id="SSF54695">
    <property type="entry name" value="POZ domain"/>
    <property type="match status" value="1"/>
</dbReference>
<dbReference type="SMART" id="SM00875">
    <property type="entry name" value="BACK"/>
    <property type="match status" value="1"/>
</dbReference>
<accession>A0A226ERI8</accession>